<dbReference type="InterPro" id="IPR035488">
    <property type="entry name" value="FrlB_SIS"/>
</dbReference>
<dbReference type="OrthoDB" id="9782098at2"/>
<keyword evidence="3" id="KW-1185">Reference proteome</keyword>
<dbReference type="InterPro" id="IPR001347">
    <property type="entry name" value="SIS_dom"/>
</dbReference>
<evidence type="ECO:0000313" key="3">
    <source>
        <dbReference type="Proteomes" id="UP000422989"/>
    </source>
</evidence>
<dbReference type="GO" id="GO:0006047">
    <property type="term" value="P:UDP-N-acetylglucosamine metabolic process"/>
    <property type="evidence" value="ECO:0007669"/>
    <property type="project" value="TreeGrafter"/>
</dbReference>
<reference evidence="2 3" key="1">
    <citation type="submission" date="2018-09" db="EMBL/GenBank/DDBJ databases">
        <title>Whole genome sequencing of Microbacterium oryzae strain MB-10T.</title>
        <authorList>
            <person name="Das S.K."/>
        </authorList>
    </citation>
    <scope>NUCLEOTIDE SEQUENCE [LARGE SCALE GENOMIC DNA]</scope>
    <source>
        <strain evidence="2 3">MB-10</strain>
    </source>
</reference>
<dbReference type="Pfam" id="PF01380">
    <property type="entry name" value="SIS"/>
    <property type="match status" value="1"/>
</dbReference>
<sequence length="337" mass="37148">MLGFDPDFYRSVVSGAGALRTRIDDIVHTVSTAGYENLFLIGSGGSYAAMWPYELLVTTRSTLPVRSAIAAELVLSGDPRLGARSLAVFSSLSGTTAETLKALEYCAERGVTTIALTGDGESPIGRAADHVLVNPADDETAGESIDIQLLLLITALLHERGEFEGYERLADQLTDLTDALIAVQEQADGPAAAFAQKHRDTTYHFLVGAGNLWGFTYNYSMCILEEMQWLHTTRVHGAEFFHGSLELIEKDTSLLLFKGEDAGRPLMERVERFTERYNENTTVIDTAAYPLAGVDDEFRALTAPIVVDAISARFTKHLETVREHPLSTRRYYRVVEY</sequence>
<dbReference type="AlphaFoldDB" id="A0A6I6E5K4"/>
<dbReference type="PANTHER" id="PTHR10937:SF14">
    <property type="entry name" value="FRUCTOSELYSINE 6-PHOSPHATE DEGLYCASE"/>
    <property type="match status" value="1"/>
</dbReference>
<organism evidence="2 3">
    <name type="scientific">Microbacterium oryzae</name>
    <dbReference type="NCBI Taxonomy" id="743009"/>
    <lineage>
        <taxon>Bacteria</taxon>
        <taxon>Bacillati</taxon>
        <taxon>Actinomycetota</taxon>
        <taxon>Actinomycetes</taxon>
        <taxon>Micrococcales</taxon>
        <taxon>Microbacteriaceae</taxon>
        <taxon>Microbacterium</taxon>
    </lineage>
</organism>
<evidence type="ECO:0000259" key="1">
    <source>
        <dbReference type="PROSITE" id="PS51464"/>
    </source>
</evidence>
<dbReference type="CDD" id="cd05710">
    <property type="entry name" value="SIS_1"/>
    <property type="match status" value="1"/>
</dbReference>
<dbReference type="GO" id="GO:0004360">
    <property type="term" value="F:glutamine-fructose-6-phosphate transaminase (isomerizing) activity"/>
    <property type="evidence" value="ECO:0007669"/>
    <property type="project" value="TreeGrafter"/>
</dbReference>
<dbReference type="PROSITE" id="PS51464">
    <property type="entry name" value="SIS"/>
    <property type="match status" value="1"/>
</dbReference>
<accession>A0A6I6E5K4</accession>
<dbReference type="RefSeq" id="WP_156241504.1">
    <property type="nucleotide sequence ID" value="NZ_BAAAZL010000002.1"/>
</dbReference>
<dbReference type="InterPro" id="IPR046348">
    <property type="entry name" value="SIS_dom_sf"/>
</dbReference>
<evidence type="ECO:0000313" key="2">
    <source>
        <dbReference type="EMBL" id="QGU27011.1"/>
    </source>
</evidence>
<feature type="domain" description="SIS" evidence="1">
    <location>
        <begin position="26"/>
        <end position="162"/>
    </location>
</feature>
<dbReference type="PANTHER" id="PTHR10937">
    <property type="entry name" value="GLUCOSAMINE--FRUCTOSE-6-PHOSPHATE AMINOTRANSFERASE, ISOMERIZING"/>
    <property type="match status" value="1"/>
</dbReference>
<proteinExistence type="predicted"/>
<dbReference type="GO" id="GO:0097367">
    <property type="term" value="F:carbohydrate derivative binding"/>
    <property type="evidence" value="ECO:0007669"/>
    <property type="project" value="InterPro"/>
</dbReference>
<dbReference type="SUPFAM" id="SSF53697">
    <property type="entry name" value="SIS domain"/>
    <property type="match status" value="1"/>
</dbReference>
<gene>
    <name evidence="2" type="ORF">D7D94_04520</name>
</gene>
<dbReference type="InterPro" id="IPR024713">
    <property type="entry name" value="Fructosamine_deglycase_FrlB"/>
</dbReference>
<dbReference type="Gene3D" id="3.40.50.10490">
    <property type="entry name" value="Glucose-6-phosphate isomerase like protein, domain 1"/>
    <property type="match status" value="2"/>
</dbReference>
<dbReference type="PIRSF" id="PIRSF009290">
    <property type="entry name" value="FrlB"/>
    <property type="match status" value="1"/>
</dbReference>
<protein>
    <submittedName>
        <fullName evidence="2">SIS domain-containing protein</fullName>
    </submittedName>
</protein>
<dbReference type="GO" id="GO:0006487">
    <property type="term" value="P:protein N-linked glycosylation"/>
    <property type="evidence" value="ECO:0007669"/>
    <property type="project" value="TreeGrafter"/>
</dbReference>
<name>A0A6I6E5K4_9MICO</name>
<dbReference type="Proteomes" id="UP000422989">
    <property type="component" value="Chromosome"/>
</dbReference>
<dbReference type="KEGG" id="moj:D7D94_04520"/>
<dbReference type="GO" id="GO:0006002">
    <property type="term" value="P:fructose 6-phosphate metabolic process"/>
    <property type="evidence" value="ECO:0007669"/>
    <property type="project" value="TreeGrafter"/>
</dbReference>
<dbReference type="EMBL" id="CP032550">
    <property type="protein sequence ID" value="QGU27011.1"/>
    <property type="molecule type" value="Genomic_DNA"/>
</dbReference>